<proteinExistence type="predicted"/>
<sequence length="505" mass="53792">MRPTALICAMLIAAAPAALFAQDDSKAPMSPAFLRAMEPMIPRDAANDRVVTTHHVVSLAGKTLGYRAIVTELPMPGPDGAPVAVGVTFAYVADEAKDVVARRPVMFVFNGGPGASSSPLHLQAFGPRRSVGEGAAAHMEDNRFTLLDAADLVFVDPVGTGASMPIKGQDASGYWGVGGDARGVALMIERWLAAHGRTGSPVILVGESYGTSRALAILHEDMKAKTALPDGVVLLSLAIGDSDGPVISDAVLLPTLSSVAWYHRAIDRGGRSVEQQFDEALHFAQTDYASALMQGPALPAADKRRIAERISAMIGIPAATIEHDDLHLDRHDFMLQLLAAKGLRTGQLDGRATRLISESNQRPPFDDPSMSLGSGSASTVETYLRDELGYTVPSPYRSLNLGINFKWNYDKDYGGSFRAMSLAPDLKDAIALKPTLRAFTAGGYYDITTPVYAGQFALEQNGVPADRLAIHRYKSGHSAFEDADALAALSADLHRFVAQVAAEKK</sequence>
<feature type="signal peptide" evidence="1">
    <location>
        <begin position="1"/>
        <end position="21"/>
    </location>
</feature>
<feature type="chain" id="PRO_5047234310" evidence="1">
    <location>
        <begin position="22"/>
        <end position="505"/>
    </location>
</feature>
<dbReference type="RefSeq" id="WP_270075418.1">
    <property type="nucleotide sequence ID" value="NZ_CP115174.1"/>
</dbReference>
<organism evidence="2 3">
    <name type="scientific">Sphingomonas abietis</name>
    <dbReference type="NCBI Taxonomy" id="3012344"/>
    <lineage>
        <taxon>Bacteria</taxon>
        <taxon>Pseudomonadati</taxon>
        <taxon>Pseudomonadota</taxon>
        <taxon>Alphaproteobacteria</taxon>
        <taxon>Sphingomonadales</taxon>
        <taxon>Sphingomonadaceae</taxon>
        <taxon>Sphingomonas</taxon>
    </lineage>
</organism>
<protein>
    <submittedName>
        <fullName evidence="2">Peptidase S10</fullName>
    </submittedName>
</protein>
<name>A0ABY7NGW7_9SPHN</name>
<evidence type="ECO:0000313" key="3">
    <source>
        <dbReference type="Proteomes" id="UP001210865"/>
    </source>
</evidence>
<gene>
    <name evidence="2" type="ORF">PBT88_11135</name>
</gene>
<keyword evidence="3" id="KW-1185">Reference proteome</keyword>
<keyword evidence="1" id="KW-0732">Signal</keyword>
<dbReference type="InterPro" id="IPR001563">
    <property type="entry name" value="Peptidase_S10"/>
</dbReference>
<dbReference type="InterPro" id="IPR029058">
    <property type="entry name" value="AB_hydrolase_fold"/>
</dbReference>
<dbReference type="Proteomes" id="UP001210865">
    <property type="component" value="Chromosome"/>
</dbReference>
<evidence type="ECO:0000256" key="1">
    <source>
        <dbReference type="SAM" id="SignalP"/>
    </source>
</evidence>
<dbReference type="SUPFAM" id="SSF53474">
    <property type="entry name" value="alpha/beta-Hydrolases"/>
    <property type="match status" value="1"/>
</dbReference>
<dbReference type="Gene3D" id="3.40.50.1820">
    <property type="entry name" value="alpha/beta hydrolase"/>
    <property type="match status" value="1"/>
</dbReference>
<dbReference type="EMBL" id="CP115174">
    <property type="protein sequence ID" value="WBO20768.1"/>
    <property type="molecule type" value="Genomic_DNA"/>
</dbReference>
<dbReference type="Pfam" id="PF00450">
    <property type="entry name" value="Peptidase_S10"/>
    <property type="match status" value="1"/>
</dbReference>
<evidence type="ECO:0000313" key="2">
    <source>
        <dbReference type="EMBL" id="WBO20768.1"/>
    </source>
</evidence>
<accession>A0ABY7NGW7</accession>
<reference evidence="2 3" key="1">
    <citation type="submission" date="2022-12" db="EMBL/GenBank/DDBJ databases">
        <title>Sphingomonas abieness sp. nov., an endophytic bacterium isolated from Abies koreana.</title>
        <authorList>
            <person name="Jiang L."/>
            <person name="Lee J."/>
        </authorList>
    </citation>
    <scope>NUCLEOTIDE SEQUENCE [LARGE SCALE GENOMIC DNA]</scope>
    <source>
        <strain evidence="3">PAMB 00755</strain>
    </source>
</reference>